<keyword evidence="5" id="KW-0833">Ubl conjugation pathway</keyword>
<evidence type="ECO:0000256" key="7">
    <source>
        <dbReference type="SAM" id="MobiDB-lite"/>
    </source>
</evidence>
<feature type="region of interest" description="Disordered" evidence="7">
    <location>
        <begin position="133"/>
        <end position="166"/>
    </location>
</feature>
<dbReference type="GO" id="GO:0005737">
    <property type="term" value="C:cytoplasm"/>
    <property type="evidence" value="ECO:0007669"/>
    <property type="project" value="UniProtKB-SubCell"/>
</dbReference>
<reference evidence="8" key="1">
    <citation type="submission" date="2022-01" db="UniProtKB">
        <authorList>
            <consortium name="EnsemblMetazoa"/>
        </authorList>
    </citation>
    <scope>IDENTIFICATION</scope>
</reference>
<name>A0A8I6SF57_CIMLE</name>
<comment type="similarity">
    <text evidence="3">Belongs to the CUEDC2 family.</text>
</comment>
<evidence type="ECO:0000256" key="2">
    <source>
        <dbReference type="ARBA" id="ARBA00004496"/>
    </source>
</evidence>
<evidence type="ECO:0000256" key="1">
    <source>
        <dbReference type="ARBA" id="ARBA00004123"/>
    </source>
</evidence>
<keyword evidence="6" id="KW-0539">Nucleus</keyword>
<dbReference type="GeneID" id="106672647"/>
<proteinExistence type="inferred from homology"/>
<protein>
    <recommendedName>
        <fullName evidence="10">CUE domain-containing protein 2</fullName>
    </recommendedName>
</protein>
<organism evidence="8 9">
    <name type="scientific">Cimex lectularius</name>
    <name type="common">Bed bug</name>
    <name type="synonym">Acanthia lectularia</name>
    <dbReference type="NCBI Taxonomy" id="79782"/>
    <lineage>
        <taxon>Eukaryota</taxon>
        <taxon>Metazoa</taxon>
        <taxon>Ecdysozoa</taxon>
        <taxon>Arthropoda</taxon>
        <taxon>Hexapoda</taxon>
        <taxon>Insecta</taxon>
        <taxon>Pterygota</taxon>
        <taxon>Neoptera</taxon>
        <taxon>Paraneoptera</taxon>
        <taxon>Hemiptera</taxon>
        <taxon>Heteroptera</taxon>
        <taxon>Panheteroptera</taxon>
        <taxon>Cimicomorpha</taxon>
        <taxon>Cimicidae</taxon>
        <taxon>Cimex</taxon>
    </lineage>
</organism>
<dbReference type="InterPro" id="IPR039805">
    <property type="entry name" value="CUE_CUED2"/>
</dbReference>
<dbReference type="OrthoDB" id="10060331at2759"/>
<evidence type="ECO:0000256" key="6">
    <source>
        <dbReference type="ARBA" id="ARBA00023242"/>
    </source>
</evidence>
<dbReference type="RefSeq" id="XP_014259718.1">
    <property type="nucleotide sequence ID" value="XM_014404232.2"/>
</dbReference>
<dbReference type="AlphaFoldDB" id="A0A8I6SF57"/>
<feature type="compositionally biased region" description="Low complexity" evidence="7">
    <location>
        <begin position="133"/>
        <end position="142"/>
    </location>
</feature>
<evidence type="ECO:0000256" key="5">
    <source>
        <dbReference type="ARBA" id="ARBA00022786"/>
    </source>
</evidence>
<keyword evidence="9" id="KW-1185">Reference proteome</keyword>
<dbReference type="EnsemblMetazoa" id="XM_014404232.2">
    <property type="protein sequence ID" value="XP_014259718.1"/>
    <property type="gene ID" value="LOC106672647"/>
</dbReference>
<accession>A0A8I6SF57</accession>
<evidence type="ECO:0008006" key="10">
    <source>
        <dbReference type="Google" id="ProtNLM"/>
    </source>
</evidence>
<evidence type="ECO:0000313" key="9">
    <source>
        <dbReference type="Proteomes" id="UP000494040"/>
    </source>
</evidence>
<evidence type="ECO:0000256" key="4">
    <source>
        <dbReference type="ARBA" id="ARBA00022490"/>
    </source>
</evidence>
<dbReference type="PANTHER" id="PTHR12493:SF0">
    <property type="entry name" value="CUE DOMAIN-CONTAINING PROTEIN 2"/>
    <property type="match status" value="1"/>
</dbReference>
<feature type="compositionally biased region" description="Basic and acidic residues" evidence="7">
    <location>
        <begin position="297"/>
        <end position="307"/>
    </location>
</feature>
<dbReference type="Proteomes" id="UP000494040">
    <property type="component" value="Unassembled WGS sequence"/>
</dbReference>
<sequence length="321" mass="36506">MVFRSTLPIKEMNKTATEEKEDIVKESLFRFLMEHIPSAQISTIDEIVLSYVVSILEDLGEETTGDIEEAFDAEGFCEMMAAYFPEFSKISLPIVCEWMFELEATLRRTRHNGDSYIERDLSELLIPISLSRNRNSSSECSSGGKGKSHRKHQISEASDGSCSSDSSGEYYAHEDIADYEKIQILQEMFPGLSEIEARHCLTVAGSDVATAAQLVLHRQEAGQTLNHNSIIQHGGQHKSLVDDQELKSRIIARYSFVDKDDDTREHRPVAPKSEPKKMVRYRDNKIVSLKGERFTEIKREDEEDSKKCTPGIKPPRQNKYH</sequence>
<feature type="compositionally biased region" description="Low complexity" evidence="7">
    <location>
        <begin position="155"/>
        <end position="166"/>
    </location>
</feature>
<feature type="region of interest" description="Disordered" evidence="7">
    <location>
        <begin position="261"/>
        <end position="282"/>
    </location>
</feature>
<evidence type="ECO:0000256" key="3">
    <source>
        <dbReference type="ARBA" id="ARBA00006106"/>
    </source>
</evidence>
<dbReference type="OMA" id="ICEWIYK"/>
<dbReference type="PANTHER" id="PTHR12493">
    <property type="entry name" value="CUE DOMAIN CONTAINING 2"/>
    <property type="match status" value="1"/>
</dbReference>
<keyword evidence="4" id="KW-0963">Cytoplasm</keyword>
<feature type="region of interest" description="Disordered" evidence="7">
    <location>
        <begin position="297"/>
        <end position="321"/>
    </location>
</feature>
<comment type="subcellular location">
    <subcellularLocation>
        <location evidence="2">Cytoplasm</location>
    </subcellularLocation>
    <subcellularLocation>
        <location evidence="1">Nucleus</location>
    </subcellularLocation>
</comment>
<evidence type="ECO:0000313" key="8">
    <source>
        <dbReference type="EnsemblMetazoa" id="XP_014259718.1"/>
    </source>
</evidence>
<dbReference type="GO" id="GO:0005634">
    <property type="term" value="C:nucleus"/>
    <property type="evidence" value="ECO:0007669"/>
    <property type="project" value="UniProtKB-SubCell"/>
</dbReference>
<dbReference type="KEGG" id="clec:106672647"/>
<dbReference type="CDD" id="cd14367">
    <property type="entry name" value="CUE_CUED2"/>
    <property type="match status" value="1"/>
</dbReference>